<keyword evidence="4" id="KW-0813">Transport</keyword>
<dbReference type="FunFam" id="3.40.50.300:FF:000479">
    <property type="entry name" value="Multidrug resistance protein 1A"/>
    <property type="match status" value="1"/>
</dbReference>
<dbReference type="AlphaFoldDB" id="A0AAW1U008"/>
<evidence type="ECO:0000256" key="8">
    <source>
        <dbReference type="ARBA" id="ARBA00022840"/>
    </source>
</evidence>
<feature type="transmembrane region" description="Helical" evidence="14">
    <location>
        <begin position="922"/>
        <end position="946"/>
    </location>
</feature>
<feature type="transmembrane region" description="Helical" evidence="14">
    <location>
        <begin position="958"/>
        <end position="975"/>
    </location>
</feature>
<keyword evidence="6" id="KW-0677">Repeat</keyword>
<keyword evidence="5 14" id="KW-0812">Transmembrane</keyword>
<dbReference type="InterPro" id="IPR039421">
    <property type="entry name" value="Type_1_exporter"/>
</dbReference>
<keyword evidence="8" id="KW-0067">ATP-binding</keyword>
<organism evidence="17 18">
    <name type="scientific">Henosepilachna vigintioctopunctata</name>
    <dbReference type="NCBI Taxonomy" id="420089"/>
    <lineage>
        <taxon>Eukaryota</taxon>
        <taxon>Metazoa</taxon>
        <taxon>Ecdysozoa</taxon>
        <taxon>Arthropoda</taxon>
        <taxon>Hexapoda</taxon>
        <taxon>Insecta</taxon>
        <taxon>Pterygota</taxon>
        <taxon>Neoptera</taxon>
        <taxon>Endopterygota</taxon>
        <taxon>Coleoptera</taxon>
        <taxon>Polyphaga</taxon>
        <taxon>Cucujiformia</taxon>
        <taxon>Coccinelloidea</taxon>
        <taxon>Coccinellidae</taxon>
        <taxon>Epilachninae</taxon>
        <taxon>Epilachnini</taxon>
        <taxon>Henosepilachna</taxon>
    </lineage>
</organism>
<feature type="transmembrane region" description="Helical" evidence="14">
    <location>
        <begin position="65"/>
        <end position="83"/>
    </location>
</feature>
<dbReference type="Gene3D" id="1.20.1560.10">
    <property type="entry name" value="ABC transporter type 1, transmembrane domain"/>
    <property type="match status" value="1"/>
</dbReference>
<keyword evidence="7" id="KW-0547">Nucleotide-binding</keyword>
<accession>A0AAW1U008</accession>
<feature type="domain" description="ABC transmembrane type-1" evidence="16">
    <location>
        <begin position="696"/>
        <end position="981"/>
    </location>
</feature>
<evidence type="ECO:0000256" key="4">
    <source>
        <dbReference type="ARBA" id="ARBA00022448"/>
    </source>
</evidence>
<dbReference type="EC" id="7.6.2.2" evidence="3"/>
<evidence type="ECO:0000256" key="11">
    <source>
        <dbReference type="ARBA" id="ARBA00023136"/>
    </source>
</evidence>
<evidence type="ECO:0000256" key="9">
    <source>
        <dbReference type="ARBA" id="ARBA00022967"/>
    </source>
</evidence>
<evidence type="ECO:0000256" key="12">
    <source>
        <dbReference type="ARBA" id="ARBA00023180"/>
    </source>
</evidence>
<evidence type="ECO:0000256" key="3">
    <source>
        <dbReference type="ARBA" id="ARBA00012191"/>
    </source>
</evidence>
<name>A0AAW1U008_9CUCU</name>
<dbReference type="PROSITE" id="PS00211">
    <property type="entry name" value="ABC_TRANSPORTER_1"/>
    <property type="match status" value="2"/>
</dbReference>
<evidence type="ECO:0000256" key="1">
    <source>
        <dbReference type="ARBA" id="ARBA00004141"/>
    </source>
</evidence>
<feature type="transmembrane region" description="Helical" evidence="14">
    <location>
        <begin position="124"/>
        <end position="148"/>
    </location>
</feature>
<dbReference type="InterPro" id="IPR003439">
    <property type="entry name" value="ABC_transporter-like_ATP-bd"/>
</dbReference>
<evidence type="ECO:0000256" key="5">
    <source>
        <dbReference type="ARBA" id="ARBA00022692"/>
    </source>
</evidence>
<gene>
    <name evidence="17" type="ORF">WA026_016868</name>
</gene>
<feature type="transmembrane region" description="Helical" evidence="14">
    <location>
        <begin position="206"/>
        <end position="227"/>
    </location>
</feature>
<evidence type="ECO:0000256" key="2">
    <source>
        <dbReference type="ARBA" id="ARBA00007577"/>
    </source>
</evidence>
<evidence type="ECO:0000256" key="7">
    <source>
        <dbReference type="ARBA" id="ARBA00022741"/>
    </source>
</evidence>
<dbReference type="GO" id="GO:0005524">
    <property type="term" value="F:ATP binding"/>
    <property type="evidence" value="ECO:0007669"/>
    <property type="project" value="UniProtKB-KW"/>
</dbReference>
<dbReference type="Pfam" id="PF00664">
    <property type="entry name" value="ABC_membrane"/>
    <property type="match status" value="2"/>
</dbReference>
<dbReference type="EMBL" id="JARQZJ010000040">
    <property type="protein sequence ID" value="KAK9877122.1"/>
    <property type="molecule type" value="Genomic_DNA"/>
</dbReference>
<dbReference type="GO" id="GO:0097254">
    <property type="term" value="P:renal tubular secretion"/>
    <property type="evidence" value="ECO:0007669"/>
    <property type="project" value="UniProtKB-ARBA"/>
</dbReference>
<dbReference type="GO" id="GO:0005743">
    <property type="term" value="C:mitochondrial inner membrane"/>
    <property type="evidence" value="ECO:0007669"/>
    <property type="project" value="TreeGrafter"/>
</dbReference>
<comment type="caution">
    <text evidence="17">The sequence shown here is derived from an EMBL/GenBank/DDBJ whole genome shotgun (WGS) entry which is preliminary data.</text>
</comment>
<evidence type="ECO:0000313" key="17">
    <source>
        <dbReference type="EMBL" id="KAK9877122.1"/>
    </source>
</evidence>
<dbReference type="PANTHER" id="PTHR43394">
    <property type="entry name" value="ATP-DEPENDENT PERMEASE MDL1, MITOCHONDRIAL"/>
    <property type="match status" value="1"/>
</dbReference>
<keyword evidence="10 14" id="KW-1133">Transmembrane helix</keyword>
<keyword evidence="9" id="KW-1278">Translocase</keyword>
<dbReference type="PROSITE" id="PS50929">
    <property type="entry name" value="ABC_TM1F"/>
    <property type="match status" value="2"/>
</dbReference>
<dbReference type="GO" id="GO:0015421">
    <property type="term" value="F:ABC-type oligopeptide transporter activity"/>
    <property type="evidence" value="ECO:0007669"/>
    <property type="project" value="TreeGrafter"/>
</dbReference>
<dbReference type="PROSITE" id="PS50893">
    <property type="entry name" value="ABC_TRANSPORTER_2"/>
    <property type="match status" value="2"/>
</dbReference>
<reference evidence="17 18" key="1">
    <citation type="submission" date="2023-03" db="EMBL/GenBank/DDBJ databases">
        <title>Genome insight into feeding habits of ladybird beetles.</title>
        <authorList>
            <person name="Li H.-S."/>
            <person name="Huang Y.-H."/>
            <person name="Pang H."/>
        </authorList>
    </citation>
    <scope>NUCLEOTIDE SEQUENCE [LARGE SCALE GENOMIC DNA]</scope>
    <source>
        <strain evidence="17">SYSU_2023b</strain>
        <tissue evidence="17">Whole body</tissue>
    </source>
</reference>
<keyword evidence="12" id="KW-0325">Glycoprotein</keyword>
<feature type="transmembrane region" description="Helical" evidence="14">
    <location>
        <begin position="815"/>
        <end position="833"/>
    </location>
</feature>
<evidence type="ECO:0000259" key="15">
    <source>
        <dbReference type="PROSITE" id="PS50893"/>
    </source>
</evidence>
<dbReference type="FunFam" id="3.40.50.300:FF:000205">
    <property type="entry name" value="ABC transporter B family member 4"/>
    <property type="match status" value="1"/>
</dbReference>
<sequence>MAPEVLKKSSLQEQANNNSIEEAESLLEKKQTEVQINISSPKKIKEAPPIGYLQMFRYTTPIDKLLILIGLAATIIMSAVQPLNNLLFGDLTQTIVEYVINSATTNETIKDEASKKLLDGIADYSIKMFGIGIFTILLGYVSMETFIYTSMRQIFRIRSIYSKKVLNQDISWYDQHQTGDFATKMSDDLSKLEEGMVLAFVKGWELALVCLASLPVSLLCVGVVSVLSTKLARKESDAYGAAGSIAEEVLGAIRTVHAFGGENLEMKRYDQNLIISKKNNIFRNTLSGIGFSLLWFAIYASYALSFWYGVGLIIGERGMPNPTYTPGNMITVFFSVMNGCMNFGIASTFIEIFSKAKASGGKIFALIDTVPIINISKNRGLKPDTLKGHIQFKNVKFHYPSRQDVPVLTGLSLEIKPGQTVALVGSSGCGKSSCIQLLQRFYDPTSGEIFVDGNNLKDLNLTWYRENIGVVCQEPMLFGTTIEENINYGNVNANGKDIIWAAKIANAYDFTDNLPHGMRTVVGEKGAQLSVGQKQRVAIARALLKDPDLLLLDEATSALDNESESEVLRGLESVNHMRTTIIVAHRLSTIRNADKIFVISKGTVVEEGTHDELMALNGEYFNLVTSQIANKEFKEQESQEDDKKIDNFNELAVSGENTHDNKFSENMDDEKDDEIKSISFWQIIKMNSPEWIQITIASIASIISGFSFPIFALLIGDIIWVLSGTDDDVMRTETNKYCLYFVIAGIVVGLSTMINIYFFTYAGESLTLRLRSQLFKAMLRQEEGWYDRKENGVGALCAKLSGEAALVQGATGQRLGIILNSMATLVLSIALAIYYSWKLGLVTMLFMPFMLMAIFLQHRFTNNDEAANLKSVKKSMKIAIEAINNVRTVASLVAEDIFHMKFLEDLMKQQKKLLRNSHLRSTVYGMSTGIHYIAFATAIFYGGYLIVDGMPFENVFKVSQALILGTFSIAHALAFSPNLQKGINAASSALKLLNRVPKIADSPYATKDELKKSSVEYFDVDFSYPTRPSVLVLKEFNLNVFKSKTVALVGASGCGKSTVVQLLERFYDPNSGSVSLDGKNIKDISVSGLRSHLGIVSQEPNLFDRTIGENIAYGDNSRVVSQEEIIEAAKKANIHNFISSLPLGYSTRLGEKGTQLSGGQKQRVAIARALIRNPMILLLDEATSALDTESEKVVQEALDKAKEGRTCVIIAHRLTTIQDADIICVINKGKLAELGNHQELMKKKGLYYQLYSLQGQ</sequence>
<dbReference type="InterPro" id="IPR017871">
    <property type="entry name" value="ABC_transporter-like_CS"/>
</dbReference>
<dbReference type="InterPro" id="IPR003593">
    <property type="entry name" value="AAA+_ATPase"/>
</dbReference>
<evidence type="ECO:0000259" key="16">
    <source>
        <dbReference type="PROSITE" id="PS50929"/>
    </source>
</evidence>
<dbReference type="GO" id="GO:0017085">
    <property type="term" value="P:response to insecticide"/>
    <property type="evidence" value="ECO:0007669"/>
    <property type="project" value="UniProtKB-ARBA"/>
</dbReference>
<dbReference type="SMART" id="SM00382">
    <property type="entry name" value="AAA"/>
    <property type="match status" value="2"/>
</dbReference>
<proteinExistence type="inferred from homology"/>
<feature type="transmembrane region" description="Helical" evidence="14">
    <location>
        <begin position="839"/>
        <end position="856"/>
    </location>
</feature>
<feature type="transmembrane region" description="Helical" evidence="14">
    <location>
        <begin position="281"/>
        <end position="310"/>
    </location>
</feature>
<feature type="transmembrane region" description="Helical" evidence="14">
    <location>
        <begin position="739"/>
        <end position="762"/>
    </location>
</feature>
<feature type="domain" description="ABC transporter" evidence="15">
    <location>
        <begin position="390"/>
        <end position="626"/>
    </location>
</feature>
<dbReference type="SUPFAM" id="SSF90123">
    <property type="entry name" value="ABC transporter transmembrane region"/>
    <property type="match status" value="2"/>
</dbReference>
<protein>
    <recommendedName>
        <fullName evidence="3">ABC-type xenobiotic transporter</fullName>
        <ecNumber evidence="3">7.6.2.2</ecNumber>
    </recommendedName>
</protein>
<dbReference type="GO" id="GO:0016887">
    <property type="term" value="F:ATP hydrolysis activity"/>
    <property type="evidence" value="ECO:0007669"/>
    <property type="project" value="InterPro"/>
</dbReference>
<evidence type="ECO:0000256" key="10">
    <source>
        <dbReference type="ARBA" id="ARBA00022989"/>
    </source>
</evidence>
<dbReference type="InterPro" id="IPR011527">
    <property type="entry name" value="ABC1_TM_dom"/>
</dbReference>
<keyword evidence="18" id="KW-1185">Reference proteome</keyword>
<evidence type="ECO:0000256" key="13">
    <source>
        <dbReference type="ARBA" id="ARBA00034018"/>
    </source>
</evidence>
<keyword evidence="11 14" id="KW-0472">Membrane</keyword>
<dbReference type="FunFam" id="1.20.1560.10:FF:000009">
    <property type="entry name" value="ABC transporter B family member 1"/>
    <property type="match status" value="1"/>
</dbReference>
<dbReference type="GO" id="GO:0090374">
    <property type="term" value="P:oligopeptide export from mitochondrion"/>
    <property type="evidence" value="ECO:0007669"/>
    <property type="project" value="TreeGrafter"/>
</dbReference>
<dbReference type="Gene3D" id="3.40.50.300">
    <property type="entry name" value="P-loop containing nucleotide triphosphate hydrolases"/>
    <property type="match status" value="2"/>
</dbReference>
<evidence type="ECO:0000256" key="6">
    <source>
        <dbReference type="ARBA" id="ARBA00022737"/>
    </source>
</evidence>
<evidence type="ECO:0000256" key="14">
    <source>
        <dbReference type="SAM" id="Phobius"/>
    </source>
</evidence>
<comment type="subcellular location">
    <subcellularLocation>
        <location evidence="1">Membrane</location>
        <topology evidence="1">Multi-pass membrane protein</topology>
    </subcellularLocation>
</comment>
<dbReference type="GO" id="GO:0008559">
    <property type="term" value="F:ABC-type xenobiotic transporter activity"/>
    <property type="evidence" value="ECO:0007669"/>
    <property type="project" value="UniProtKB-EC"/>
</dbReference>
<dbReference type="PANTHER" id="PTHR43394:SF27">
    <property type="entry name" value="ATP-DEPENDENT TRANSLOCASE ABCB1-LIKE"/>
    <property type="match status" value="1"/>
</dbReference>
<dbReference type="CDD" id="cd03249">
    <property type="entry name" value="ABC_MTABC3_MDL1_MDL2"/>
    <property type="match status" value="2"/>
</dbReference>
<dbReference type="Pfam" id="PF00005">
    <property type="entry name" value="ABC_tran"/>
    <property type="match status" value="2"/>
</dbReference>
<dbReference type="CDD" id="cd18578">
    <property type="entry name" value="ABC_6TM_Pgp_ABCB1_D2_like"/>
    <property type="match status" value="1"/>
</dbReference>
<dbReference type="Proteomes" id="UP001431783">
    <property type="component" value="Unassembled WGS sequence"/>
</dbReference>
<dbReference type="InterPro" id="IPR036640">
    <property type="entry name" value="ABC1_TM_sf"/>
</dbReference>
<comment type="catalytic activity">
    <reaction evidence="13">
        <text>ATP + H2O + xenobioticSide 1 = ADP + phosphate + xenobioticSide 2.</text>
        <dbReference type="EC" id="7.6.2.2"/>
    </reaction>
</comment>
<dbReference type="InterPro" id="IPR027417">
    <property type="entry name" value="P-loop_NTPase"/>
</dbReference>
<dbReference type="CDD" id="cd18577">
    <property type="entry name" value="ABC_6TM_Pgp_ABCB1_D1_like"/>
    <property type="match status" value="1"/>
</dbReference>
<feature type="domain" description="ABC transporter" evidence="15">
    <location>
        <begin position="1015"/>
        <end position="1253"/>
    </location>
</feature>
<feature type="domain" description="ABC transmembrane type-1" evidence="16">
    <location>
        <begin position="68"/>
        <end position="355"/>
    </location>
</feature>
<feature type="transmembrane region" description="Helical" evidence="14">
    <location>
        <begin position="330"/>
        <end position="353"/>
    </location>
</feature>
<comment type="similarity">
    <text evidence="2">Belongs to the ABC transporter superfamily. ABCB family. Multidrug resistance exporter (TC 3.A.1.201) subfamily.</text>
</comment>
<evidence type="ECO:0000313" key="18">
    <source>
        <dbReference type="Proteomes" id="UP001431783"/>
    </source>
</evidence>
<dbReference type="SUPFAM" id="SSF52540">
    <property type="entry name" value="P-loop containing nucleoside triphosphate hydrolases"/>
    <property type="match status" value="2"/>
</dbReference>
<feature type="transmembrane region" description="Helical" evidence="14">
    <location>
        <begin position="694"/>
        <end position="719"/>
    </location>
</feature>